<dbReference type="Proteomes" id="UP000887013">
    <property type="component" value="Unassembled WGS sequence"/>
</dbReference>
<dbReference type="OrthoDB" id="9995375at2759"/>
<dbReference type="CDD" id="cd22411">
    <property type="entry name" value="KH-I_Vigilin_rpt8"/>
    <property type="match status" value="1"/>
</dbReference>
<dbReference type="PROSITE" id="PS50084">
    <property type="entry name" value="KH_TYPE_1"/>
    <property type="match status" value="1"/>
</dbReference>
<dbReference type="EMBL" id="BMAW01013997">
    <property type="protein sequence ID" value="GFT36769.1"/>
    <property type="molecule type" value="Genomic_DNA"/>
</dbReference>
<sequence>MNEEMKLTNSSVEVPIYKQNHKFIIEKGGANIKIRDETNTKIDLPAEGAESDVIAIHGPKEDVIKAKKQLLEISNEKQLVGYTAEIKANPEQHKFLIDKNGTSIKKVRDKAGGRLFSQMKIIMIKIQSP</sequence>
<evidence type="ECO:0000313" key="4">
    <source>
        <dbReference type="Proteomes" id="UP000887013"/>
    </source>
</evidence>
<dbReference type="AlphaFoldDB" id="A0A8X6TRK0"/>
<dbReference type="GO" id="GO:0010468">
    <property type="term" value="P:regulation of gene expression"/>
    <property type="evidence" value="ECO:0007669"/>
    <property type="project" value="UniProtKB-ARBA"/>
</dbReference>
<keyword evidence="4" id="KW-1185">Reference proteome</keyword>
<evidence type="ECO:0000313" key="3">
    <source>
        <dbReference type="EMBL" id="GFT36769.1"/>
    </source>
</evidence>
<dbReference type="GO" id="GO:0003723">
    <property type="term" value="F:RNA binding"/>
    <property type="evidence" value="ECO:0007669"/>
    <property type="project" value="UniProtKB-UniRule"/>
</dbReference>
<reference evidence="3" key="1">
    <citation type="submission" date="2020-08" db="EMBL/GenBank/DDBJ databases">
        <title>Multicomponent nature underlies the extraordinary mechanical properties of spider dragline silk.</title>
        <authorList>
            <person name="Kono N."/>
            <person name="Nakamura H."/>
            <person name="Mori M."/>
            <person name="Yoshida Y."/>
            <person name="Ohtoshi R."/>
            <person name="Malay A.D."/>
            <person name="Moran D.A.P."/>
            <person name="Tomita M."/>
            <person name="Numata K."/>
            <person name="Arakawa K."/>
        </authorList>
    </citation>
    <scope>NUCLEOTIDE SEQUENCE</scope>
</reference>
<protein>
    <submittedName>
        <fullName evidence="3">Vigilin</fullName>
    </submittedName>
</protein>
<organism evidence="3 4">
    <name type="scientific">Nephila pilipes</name>
    <name type="common">Giant wood spider</name>
    <name type="synonym">Nephila maculata</name>
    <dbReference type="NCBI Taxonomy" id="299642"/>
    <lineage>
        <taxon>Eukaryota</taxon>
        <taxon>Metazoa</taxon>
        <taxon>Ecdysozoa</taxon>
        <taxon>Arthropoda</taxon>
        <taxon>Chelicerata</taxon>
        <taxon>Arachnida</taxon>
        <taxon>Araneae</taxon>
        <taxon>Araneomorphae</taxon>
        <taxon>Entelegynae</taxon>
        <taxon>Araneoidea</taxon>
        <taxon>Nephilidae</taxon>
        <taxon>Nephila</taxon>
    </lineage>
</organism>
<evidence type="ECO:0000259" key="2">
    <source>
        <dbReference type="SMART" id="SM00322"/>
    </source>
</evidence>
<name>A0A8X6TRK0_NEPPI</name>
<dbReference type="InterPro" id="IPR004087">
    <property type="entry name" value="KH_dom"/>
</dbReference>
<dbReference type="Gene3D" id="3.30.1370.10">
    <property type="entry name" value="K Homology domain, type 1"/>
    <property type="match status" value="1"/>
</dbReference>
<dbReference type="InterPro" id="IPR036612">
    <property type="entry name" value="KH_dom_type_1_sf"/>
</dbReference>
<dbReference type="Pfam" id="PF00013">
    <property type="entry name" value="KH_1"/>
    <property type="match status" value="1"/>
</dbReference>
<feature type="domain" description="K Homology" evidence="2">
    <location>
        <begin position="8"/>
        <end position="75"/>
    </location>
</feature>
<dbReference type="SUPFAM" id="SSF54791">
    <property type="entry name" value="Eukaryotic type KH-domain (KH-domain type I)"/>
    <property type="match status" value="1"/>
</dbReference>
<accession>A0A8X6TRK0</accession>
<proteinExistence type="predicted"/>
<evidence type="ECO:0000256" key="1">
    <source>
        <dbReference type="PROSITE-ProRule" id="PRU00117"/>
    </source>
</evidence>
<keyword evidence="1" id="KW-0694">RNA-binding</keyword>
<comment type="caution">
    <text evidence="3">The sequence shown here is derived from an EMBL/GenBank/DDBJ whole genome shotgun (WGS) entry which is preliminary data.</text>
</comment>
<gene>
    <name evidence="3" type="primary">Hdlbp_1</name>
    <name evidence="3" type="ORF">NPIL_471511</name>
</gene>
<dbReference type="SMART" id="SM00322">
    <property type="entry name" value="KH"/>
    <property type="match status" value="1"/>
</dbReference>
<dbReference type="InterPro" id="IPR004088">
    <property type="entry name" value="KH_dom_type_1"/>
</dbReference>